<accession>A0A2X3Y2S4</accession>
<dbReference type="InterPro" id="IPR050661">
    <property type="entry name" value="BglG_antiterminators"/>
</dbReference>
<dbReference type="InterPro" id="IPR036650">
    <property type="entry name" value="CAT_RNA-bd_dom_sf"/>
</dbReference>
<sequence length="280" mass="32913">MLISKILNNNVVISEEDQEEVILMGRGLAFGRKVGQEIPDELIEKKYVLSENRRQLLMELPAEVMEMSDKIISFAREKLQKKLKDTAFLAMADHIHGVLLRLEDDIYLKNFLMWDIKRFFPIEFEVGQYAKQLLSAYVSKELPDDEAAFMALTLVNAELENGDGTARDLTMMMEEIMTIVKYSLEISLDEEDIYLERFMTHLKFFCERVLTDSGHRDLEDNEMFDLLKCKYPLAYETTRKIAEFLKQTRNYQTSEDEQLYLTIHLSRMKRRMTCKANTKK</sequence>
<feature type="domain" description="PRD" evidence="2">
    <location>
        <begin position="164"/>
        <end position="275"/>
    </location>
</feature>
<dbReference type="Pfam" id="PF00874">
    <property type="entry name" value="PRD"/>
    <property type="match status" value="2"/>
</dbReference>
<dbReference type="EMBL" id="LS483364">
    <property type="protein sequence ID" value="SQF71300.1"/>
    <property type="molecule type" value="Genomic_DNA"/>
</dbReference>
<dbReference type="GO" id="GO:0006355">
    <property type="term" value="P:regulation of DNA-templated transcription"/>
    <property type="evidence" value="ECO:0007669"/>
    <property type="project" value="InterPro"/>
</dbReference>
<keyword evidence="1" id="KW-0677">Repeat</keyword>
<evidence type="ECO:0000313" key="4">
    <source>
        <dbReference type="Proteomes" id="UP000248534"/>
    </source>
</evidence>
<dbReference type="InterPro" id="IPR036634">
    <property type="entry name" value="PRD_sf"/>
</dbReference>
<dbReference type="SUPFAM" id="SSF63520">
    <property type="entry name" value="PTS-regulatory domain, PRD"/>
    <property type="match status" value="2"/>
</dbReference>
<evidence type="ECO:0000259" key="2">
    <source>
        <dbReference type="PROSITE" id="PS51372"/>
    </source>
</evidence>
<name>A0A2X3Y2S4_STRSA</name>
<dbReference type="SUPFAM" id="SSF50151">
    <property type="entry name" value="SacY-like RNA-binding domain"/>
    <property type="match status" value="1"/>
</dbReference>
<dbReference type="SMART" id="SM01061">
    <property type="entry name" value="CAT_RBD"/>
    <property type="match status" value="1"/>
</dbReference>
<dbReference type="AlphaFoldDB" id="A0A2X3Y2S4"/>
<feature type="domain" description="PRD" evidence="2">
    <location>
        <begin position="59"/>
        <end position="163"/>
    </location>
</feature>
<organism evidence="3 4">
    <name type="scientific">Streptococcus sanguinis</name>
    <dbReference type="NCBI Taxonomy" id="1305"/>
    <lineage>
        <taxon>Bacteria</taxon>
        <taxon>Bacillati</taxon>
        <taxon>Bacillota</taxon>
        <taxon>Bacilli</taxon>
        <taxon>Lactobacillales</taxon>
        <taxon>Streptococcaceae</taxon>
        <taxon>Streptococcus</taxon>
    </lineage>
</organism>
<protein>
    <submittedName>
        <fullName evidence="3">BglG family transcriptional antiterminator</fullName>
    </submittedName>
</protein>
<dbReference type="InterPro" id="IPR011608">
    <property type="entry name" value="PRD"/>
</dbReference>
<dbReference type="InterPro" id="IPR004341">
    <property type="entry name" value="CAT_RNA-bd_dom"/>
</dbReference>
<dbReference type="Pfam" id="PF03123">
    <property type="entry name" value="CAT_RBD"/>
    <property type="match status" value="1"/>
</dbReference>
<reference evidence="3 4" key="1">
    <citation type="submission" date="2018-06" db="EMBL/GenBank/DDBJ databases">
        <authorList>
            <consortium name="Pathogen Informatics"/>
            <person name="Doyle S."/>
        </authorList>
    </citation>
    <scope>NUCLEOTIDE SEQUENCE [LARGE SCALE GENOMIC DNA]</scope>
    <source>
        <strain evidence="3 4">NCTC11086</strain>
    </source>
</reference>
<dbReference type="Proteomes" id="UP000248534">
    <property type="component" value="Chromosome 1"/>
</dbReference>
<dbReference type="PANTHER" id="PTHR30185:SF15">
    <property type="entry name" value="CRYPTIC BETA-GLUCOSIDE BGL OPERON ANTITERMINATOR"/>
    <property type="match status" value="1"/>
</dbReference>
<dbReference type="PROSITE" id="PS51372">
    <property type="entry name" value="PRD_2"/>
    <property type="match status" value="2"/>
</dbReference>
<evidence type="ECO:0000313" key="3">
    <source>
        <dbReference type="EMBL" id="SQF71300.1"/>
    </source>
</evidence>
<dbReference type="Gene3D" id="2.30.24.10">
    <property type="entry name" value="CAT RNA-binding domain"/>
    <property type="match status" value="1"/>
</dbReference>
<gene>
    <name evidence="3" type="primary">licT_2</name>
    <name evidence="3" type="ORF">NCTC11086_01241</name>
</gene>
<dbReference type="GO" id="GO:0003723">
    <property type="term" value="F:RNA binding"/>
    <property type="evidence" value="ECO:0007669"/>
    <property type="project" value="InterPro"/>
</dbReference>
<dbReference type="Gene3D" id="1.10.1790.10">
    <property type="entry name" value="PRD domain"/>
    <property type="match status" value="2"/>
</dbReference>
<dbReference type="PANTHER" id="PTHR30185">
    <property type="entry name" value="CRYPTIC BETA-GLUCOSIDE BGL OPERON ANTITERMINATOR"/>
    <property type="match status" value="1"/>
</dbReference>
<dbReference type="RefSeq" id="WP_111675805.1">
    <property type="nucleotide sequence ID" value="NZ_LS483364.1"/>
</dbReference>
<proteinExistence type="predicted"/>
<evidence type="ECO:0000256" key="1">
    <source>
        <dbReference type="ARBA" id="ARBA00022737"/>
    </source>
</evidence>